<reference evidence="1 2" key="1">
    <citation type="submission" date="2016-11" db="EMBL/GenBank/DDBJ databases">
        <authorList>
            <person name="Jaros S."/>
            <person name="Januszkiewicz K."/>
            <person name="Wedrychowicz H."/>
        </authorList>
    </citation>
    <scope>NUCLEOTIDE SEQUENCE [LARGE SCALE GENOMIC DNA]</scope>
    <source>
        <strain evidence="1 2">GAS242</strain>
    </source>
</reference>
<dbReference type="EMBL" id="LT670818">
    <property type="protein sequence ID" value="SHH44662.1"/>
    <property type="molecule type" value="Genomic_DNA"/>
</dbReference>
<dbReference type="Proteomes" id="UP000190675">
    <property type="component" value="Chromosome I"/>
</dbReference>
<name>A0A1M5T1W2_9BRAD</name>
<organism evidence="1 2">
    <name type="scientific">Bradyrhizobium erythrophlei</name>
    <dbReference type="NCBI Taxonomy" id="1437360"/>
    <lineage>
        <taxon>Bacteria</taxon>
        <taxon>Pseudomonadati</taxon>
        <taxon>Pseudomonadota</taxon>
        <taxon>Alphaproteobacteria</taxon>
        <taxon>Hyphomicrobiales</taxon>
        <taxon>Nitrobacteraceae</taxon>
        <taxon>Bradyrhizobium</taxon>
    </lineage>
</organism>
<proteinExistence type="predicted"/>
<sequence>MSAYTLIESRDDHLRLGGIFSLPATWWQRACFRAELRVDIRDKPDFLRDIGVGLHEAQVEASRFFWEPLRLKHSPRSQSDCCGGRGLDQERECQCLRDAP</sequence>
<evidence type="ECO:0000313" key="2">
    <source>
        <dbReference type="Proteomes" id="UP000190675"/>
    </source>
</evidence>
<gene>
    <name evidence="1" type="ORF">SAMN05444169_7509</name>
</gene>
<protein>
    <submittedName>
        <fullName evidence="1">Uncharacterized protein</fullName>
    </submittedName>
</protein>
<evidence type="ECO:0000313" key="1">
    <source>
        <dbReference type="EMBL" id="SHH44662.1"/>
    </source>
</evidence>
<accession>A0A1M5T1W2</accession>
<dbReference type="AlphaFoldDB" id="A0A1M5T1W2"/>